<evidence type="ECO:0000313" key="3">
    <source>
        <dbReference type="Proteomes" id="UP001228504"/>
    </source>
</evidence>
<name>A0ABT9UWG5_9FIRM</name>
<accession>A0ABT9UWG5</accession>
<keyword evidence="1" id="KW-1133">Transmembrane helix</keyword>
<reference evidence="2 3" key="1">
    <citation type="submission" date="2023-07" db="EMBL/GenBank/DDBJ databases">
        <title>Genomic Encyclopedia of Type Strains, Phase IV (KMG-IV): sequencing the most valuable type-strain genomes for metagenomic binning, comparative biology and taxonomic classification.</title>
        <authorList>
            <person name="Goeker M."/>
        </authorList>
    </citation>
    <scope>NUCLEOTIDE SEQUENCE [LARGE SCALE GENOMIC DNA]</scope>
    <source>
        <strain evidence="2 3">DSM 20694</strain>
    </source>
</reference>
<dbReference type="EMBL" id="JAUSUF010000011">
    <property type="protein sequence ID" value="MDQ0150642.1"/>
    <property type="molecule type" value="Genomic_DNA"/>
</dbReference>
<keyword evidence="1" id="KW-0472">Membrane</keyword>
<proteinExistence type="predicted"/>
<feature type="transmembrane region" description="Helical" evidence="1">
    <location>
        <begin position="28"/>
        <end position="50"/>
    </location>
</feature>
<keyword evidence="3" id="KW-1185">Reference proteome</keyword>
<dbReference type="RefSeq" id="WP_307487367.1">
    <property type="nucleotide sequence ID" value="NZ_JAUSUF010000011.1"/>
</dbReference>
<sequence length="63" mass="7433">MYRRVSVIRFLFKNISEDNVALAFSKGFSFTFFVAAVILFIGFISSMLYFRDKDNKVYETELE</sequence>
<evidence type="ECO:0000256" key="1">
    <source>
        <dbReference type="SAM" id="Phobius"/>
    </source>
</evidence>
<keyword evidence="1" id="KW-0812">Transmembrane</keyword>
<organism evidence="2 3">
    <name type="scientific">Eubacterium multiforme</name>
    <dbReference type="NCBI Taxonomy" id="83339"/>
    <lineage>
        <taxon>Bacteria</taxon>
        <taxon>Bacillati</taxon>
        <taxon>Bacillota</taxon>
        <taxon>Clostridia</taxon>
        <taxon>Eubacteriales</taxon>
        <taxon>Eubacteriaceae</taxon>
        <taxon>Eubacterium</taxon>
    </lineage>
</organism>
<evidence type="ECO:0000313" key="2">
    <source>
        <dbReference type="EMBL" id="MDQ0150642.1"/>
    </source>
</evidence>
<gene>
    <name evidence="2" type="ORF">J2S18_002591</name>
</gene>
<dbReference type="Proteomes" id="UP001228504">
    <property type="component" value="Unassembled WGS sequence"/>
</dbReference>
<protein>
    <submittedName>
        <fullName evidence="2">Uncharacterized protein</fullName>
    </submittedName>
</protein>
<comment type="caution">
    <text evidence="2">The sequence shown here is derived from an EMBL/GenBank/DDBJ whole genome shotgun (WGS) entry which is preliminary data.</text>
</comment>